<proteinExistence type="predicted"/>
<dbReference type="Proteomes" id="UP000825935">
    <property type="component" value="Chromosome 12"/>
</dbReference>
<gene>
    <name evidence="2" type="ORF">KP509_12G006700</name>
</gene>
<feature type="region of interest" description="Disordered" evidence="1">
    <location>
        <begin position="1"/>
        <end position="37"/>
    </location>
</feature>
<name>A0A8T2TLR7_CERRI</name>
<dbReference type="EMBL" id="CM035417">
    <property type="protein sequence ID" value="KAH7422395.1"/>
    <property type="molecule type" value="Genomic_DNA"/>
</dbReference>
<evidence type="ECO:0000313" key="3">
    <source>
        <dbReference type="Proteomes" id="UP000825935"/>
    </source>
</evidence>
<keyword evidence="3" id="KW-1185">Reference proteome</keyword>
<protein>
    <submittedName>
        <fullName evidence="2">Uncharacterized protein</fullName>
    </submittedName>
</protein>
<accession>A0A8T2TLR7</accession>
<dbReference type="AlphaFoldDB" id="A0A8T2TLR7"/>
<organism evidence="2 3">
    <name type="scientific">Ceratopteris richardii</name>
    <name type="common">Triangle waterfern</name>
    <dbReference type="NCBI Taxonomy" id="49495"/>
    <lineage>
        <taxon>Eukaryota</taxon>
        <taxon>Viridiplantae</taxon>
        <taxon>Streptophyta</taxon>
        <taxon>Embryophyta</taxon>
        <taxon>Tracheophyta</taxon>
        <taxon>Polypodiopsida</taxon>
        <taxon>Polypodiidae</taxon>
        <taxon>Polypodiales</taxon>
        <taxon>Pteridineae</taxon>
        <taxon>Pteridaceae</taxon>
        <taxon>Parkerioideae</taxon>
        <taxon>Ceratopteris</taxon>
    </lineage>
</organism>
<evidence type="ECO:0000313" key="2">
    <source>
        <dbReference type="EMBL" id="KAH7422395.1"/>
    </source>
</evidence>
<sequence>MDEKLSPIRNHNGCGQSSSPPSSSPPSSPSEDSGFRSTSVLKVASVRHQVLKVRLEEELLVKLALGEAETRLSLGSIASLLGPSPLGPH</sequence>
<comment type="caution">
    <text evidence="2">The sequence shown here is derived from an EMBL/GenBank/DDBJ whole genome shotgun (WGS) entry which is preliminary data.</text>
</comment>
<reference evidence="2" key="1">
    <citation type="submission" date="2021-08" db="EMBL/GenBank/DDBJ databases">
        <title>WGS assembly of Ceratopteris richardii.</title>
        <authorList>
            <person name="Marchant D.B."/>
            <person name="Chen G."/>
            <person name="Jenkins J."/>
            <person name="Shu S."/>
            <person name="Leebens-Mack J."/>
            <person name="Grimwood J."/>
            <person name="Schmutz J."/>
            <person name="Soltis P."/>
            <person name="Soltis D."/>
            <person name="Chen Z.-H."/>
        </authorList>
    </citation>
    <scope>NUCLEOTIDE SEQUENCE</scope>
    <source>
        <strain evidence="2">Whitten #5841</strain>
        <tissue evidence="2">Leaf</tissue>
    </source>
</reference>
<evidence type="ECO:0000256" key="1">
    <source>
        <dbReference type="SAM" id="MobiDB-lite"/>
    </source>
</evidence>